<sequence length="155" mass="16509">MTTERGDAAAKALSRAVGAGKPRKKPSNSNRPVSSSDSRDPQTLGNAVDDLIAQRGWKQDSAGAQVVTQWAQIVGEDLASHVVPESFEQGILILAAESTTWATQVRLMLPQLRKNIDAAVGTGVVSDIRIQGPQGPSWKSGLRHVKGRGPRDTYG</sequence>
<dbReference type="AlphaFoldDB" id="A0A6J6KWS1"/>
<protein>
    <submittedName>
        <fullName evidence="2">Unannotated protein</fullName>
    </submittedName>
</protein>
<dbReference type="Pfam" id="PF05258">
    <property type="entry name" value="DciA"/>
    <property type="match status" value="1"/>
</dbReference>
<dbReference type="PANTHER" id="PTHR36456">
    <property type="entry name" value="UPF0232 PROTEIN SCO3875"/>
    <property type="match status" value="1"/>
</dbReference>
<proteinExistence type="predicted"/>
<evidence type="ECO:0000313" key="2">
    <source>
        <dbReference type="EMBL" id="CAB4654257.1"/>
    </source>
</evidence>
<dbReference type="PANTHER" id="PTHR36456:SF1">
    <property type="entry name" value="UPF0232 PROTEIN SCO3875"/>
    <property type="match status" value="1"/>
</dbReference>
<gene>
    <name evidence="2" type="ORF">UFOPK2282_00123</name>
</gene>
<dbReference type="EMBL" id="CAEZWR010000008">
    <property type="protein sequence ID" value="CAB4654257.1"/>
    <property type="molecule type" value="Genomic_DNA"/>
</dbReference>
<feature type="region of interest" description="Disordered" evidence="1">
    <location>
        <begin position="131"/>
        <end position="155"/>
    </location>
</feature>
<organism evidence="2">
    <name type="scientific">freshwater metagenome</name>
    <dbReference type="NCBI Taxonomy" id="449393"/>
    <lineage>
        <taxon>unclassified sequences</taxon>
        <taxon>metagenomes</taxon>
        <taxon>ecological metagenomes</taxon>
    </lineage>
</organism>
<feature type="region of interest" description="Disordered" evidence="1">
    <location>
        <begin position="1"/>
        <end position="49"/>
    </location>
</feature>
<accession>A0A6J6KWS1</accession>
<name>A0A6J6KWS1_9ZZZZ</name>
<feature type="compositionally biased region" description="Low complexity" evidence="1">
    <location>
        <begin position="27"/>
        <end position="36"/>
    </location>
</feature>
<dbReference type="InterPro" id="IPR007922">
    <property type="entry name" value="DciA-like"/>
</dbReference>
<evidence type="ECO:0000256" key="1">
    <source>
        <dbReference type="SAM" id="MobiDB-lite"/>
    </source>
</evidence>
<reference evidence="2" key="1">
    <citation type="submission" date="2020-05" db="EMBL/GenBank/DDBJ databases">
        <authorList>
            <person name="Chiriac C."/>
            <person name="Salcher M."/>
            <person name="Ghai R."/>
            <person name="Kavagutti S V."/>
        </authorList>
    </citation>
    <scope>NUCLEOTIDE SEQUENCE</scope>
</reference>